<sequence length="194" mass="22916">MLGFPVALLTVNGFEWYAHKTWLHEYPTRHRNSPFFTHIRHHKRARLNGFTDVGYRESMWRDQEMFNEKVALLGLCAVFTPAAPVAPFFTLGIYYGAWQYWRKHSRAHLDPDWARAHLPWHYDHHMNRNQNANWCVTRPWFDYLMGTRVAGSESVTESNPLGLPLPAWLERPVNRLSRRWRPLRREAPPTAVAA</sequence>
<keyword evidence="4" id="KW-1185">Reference proteome</keyword>
<dbReference type="GO" id="GO:0008610">
    <property type="term" value="P:lipid biosynthetic process"/>
    <property type="evidence" value="ECO:0007669"/>
    <property type="project" value="InterPro"/>
</dbReference>
<feature type="transmembrane region" description="Helical" evidence="1">
    <location>
        <begin position="70"/>
        <end position="97"/>
    </location>
</feature>
<evidence type="ECO:0000313" key="3">
    <source>
        <dbReference type="EMBL" id="MCC4308871.1"/>
    </source>
</evidence>
<keyword evidence="1" id="KW-0812">Transmembrane</keyword>
<dbReference type="Proteomes" id="UP001108027">
    <property type="component" value="Unassembled WGS sequence"/>
</dbReference>
<keyword evidence="1" id="KW-1133">Transmembrane helix</keyword>
<evidence type="ECO:0000259" key="2">
    <source>
        <dbReference type="Pfam" id="PF04116"/>
    </source>
</evidence>
<evidence type="ECO:0000256" key="1">
    <source>
        <dbReference type="SAM" id="Phobius"/>
    </source>
</evidence>
<gene>
    <name evidence="3" type="ORF">LL252_09850</name>
</gene>
<keyword evidence="1" id="KW-0472">Membrane</keyword>
<dbReference type="Pfam" id="PF04116">
    <property type="entry name" value="FA_hydroxylase"/>
    <property type="match status" value="1"/>
</dbReference>
<comment type="caution">
    <text evidence="3">The sequence shown here is derived from an EMBL/GenBank/DDBJ whole genome shotgun (WGS) entry which is preliminary data.</text>
</comment>
<dbReference type="GO" id="GO:0016491">
    <property type="term" value="F:oxidoreductase activity"/>
    <property type="evidence" value="ECO:0007669"/>
    <property type="project" value="InterPro"/>
</dbReference>
<dbReference type="RefSeq" id="WP_228233886.1">
    <property type="nucleotide sequence ID" value="NZ_JAJGNA010000010.1"/>
</dbReference>
<name>A0A9Q3UKE8_9GAMM</name>
<protein>
    <submittedName>
        <fullName evidence="3">Sterol desaturase family protein</fullName>
    </submittedName>
</protein>
<accession>A0A9Q3UKE8</accession>
<organism evidence="3 4">
    <name type="scientific">Alloalcanivorax marinus</name>
    <dbReference type="NCBI Taxonomy" id="1177169"/>
    <lineage>
        <taxon>Bacteria</taxon>
        <taxon>Pseudomonadati</taxon>
        <taxon>Pseudomonadota</taxon>
        <taxon>Gammaproteobacteria</taxon>
        <taxon>Oceanospirillales</taxon>
        <taxon>Alcanivoracaceae</taxon>
        <taxon>Alloalcanivorax</taxon>
    </lineage>
</organism>
<reference evidence="3" key="1">
    <citation type="submission" date="2021-10" db="EMBL/GenBank/DDBJ databases">
        <title>The diversity and Nitrogen Metabolism of Culturable Nitrate-Utilizing Bacteria Within the Oxygen Minimum Zone of the Changjiang (Yangtze River)Estuary.</title>
        <authorList>
            <person name="Zhang D."/>
            <person name="Zheng J."/>
            <person name="Liu S."/>
            <person name="He W."/>
        </authorList>
    </citation>
    <scope>NUCLEOTIDE SEQUENCE</scope>
    <source>
        <strain evidence="3">FXH-223</strain>
    </source>
</reference>
<dbReference type="InterPro" id="IPR006694">
    <property type="entry name" value="Fatty_acid_hydroxylase"/>
</dbReference>
<dbReference type="EMBL" id="JAJGNA010000010">
    <property type="protein sequence ID" value="MCC4308871.1"/>
    <property type="molecule type" value="Genomic_DNA"/>
</dbReference>
<dbReference type="GO" id="GO:0005506">
    <property type="term" value="F:iron ion binding"/>
    <property type="evidence" value="ECO:0007669"/>
    <property type="project" value="InterPro"/>
</dbReference>
<evidence type="ECO:0000313" key="4">
    <source>
        <dbReference type="Proteomes" id="UP001108027"/>
    </source>
</evidence>
<feature type="domain" description="Fatty acid hydroxylase" evidence="2">
    <location>
        <begin position="5"/>
        <end position="147"/>
    </location>
</feature>
<proteinExistence type="predicted"/>
<dbReference type="AlphaFoldDB" id="A0A9Q3UKE8"/>